<dbReference type="Proteomes" id="UP001168877">
    <property type="component" value="Unassembled WGS sequence"/>
</dbReference>
<evidence type="ECO:0000313" key="2">
    <source>
        <dbReference type="Proteomes" id="UP001168877"/>
    </source>
</evidence>
<dbReference type="AlphaFoldDB" id="A0AA39RIG1"/>
<proteinExistence type="predicted"/>
<name>A0AA39RIG1_ACESA</name>
<evidence type="ECO:0000313" key="1">
    <source>
        <dbReference type="EMBL" id="KAK0574808.1"/>
    </source>
</evidence>
<dbReference type="EMBL" id="JAUESC010000387">
    <property type="protein sequence ID" value="KAK0574808.1"/>
    <property type="molecule type" value="Genomic_DNA"/>
</dbReference>
<gene>
    <name evidence="1" type="ORF">LWI29_029439</name>
</gene>
<comment type="caution">
    <text evidence="1">The sequence shown here is derived from an EMBL/GenBank/DDBJ whole genome shotgun (WGS) entry which is preliminary data.</text>
</comment>
<organism evidence="1 2">
    <name type="scientific">Acer saccharum</name>
    <name type="common">Sugar maple</name>
    <dbReference type="NCBI Taxonomy" id="4024"/>
    <lineage>
        <taxon>Eukaryota</taxon>
        <taxon>Viridiplantae</taxon>
        <taxon>Streptophyta</taxon>
        <taxon>Embryophyta</taxon>
        <taxon>Tracheophyta</taxon>
        <taxon>Spermatophyta</taxon>
        <taxon>Magnoliopsida</taxon>
        <taxon>eudicotyledons</taxon>
        <taxon>Gunneridae</taxon>
        <taxon>Pentapetalae</taxon>
        <taxon>rosids</taxon>
        <taxon>malvids</taxon>
        <taxon>Sapindales</taxon>
        <taxon>Sapindaceae</taxon>
        <taxon>Hippocastanoideae</taxon>
        <taxon>Acereae</taxon>
        <taxon>Acer</taxon>
    </lineage>
</organism>
<reference evidence="1" key="2">
    <citation type="submission" date="2023-06" db="EMBL/GenBank/DDBJ databases">
        <authorList>
            <person name="Swenson N.G."/>
            <person name="Wegrzyn J.L."/>
            <person name="Mcevoy S.L."/>
        </authorList>
    </citation>
    <scope>NUCLEOTIDE SEQUENCE</scope>
    <source>
        <strain evidence="1">NS2018</strain>
        <tissue evidence="1">Leaf</tissue>
    </source>
</reference>
<protein>
    <submittedName>
        <fullName evidence="1">Uncharacterized protein</fullName>
    </submittedName>
</protein>
<keyword evidence="2" id="KW-1185">Reference proteome</keyword>
<sequence>MPSPPSLERSKHAIVAIGENLNQHQREAGAAARWWQLARRLSGGSKEAGWLSNGWCERGRAQTILTRDNPRRTKAFTARCDRKRRDQKLTEGRRTTLYLLSEFTSSPTAVSAAVSFSSSCGDNDSLVFCFVAVADGPSLHSTVFKCISLCNFESETGCCSLLLFKCIHYCLVSSPFFQCRVKPAIGGENKWYRRANGGLLACAYFEKNSKKTNDNSGSFEGA</sequence>
<accession>A0AA39RIG1</accession>
<reference evidence="1" key="1">
    <citation type="journal article" date="2022" name="Plant J.">
        <title>Strategies of tolerance reflected in two North American maple genomes.</title>
        <authorList>
            <person name="McEvoy S.L."/>
            <person name="Sezen U.U."/>
            <person name="Trouern-Trend A."/>
            <person name="McMahon S.M."/>
            <person name="Schaberg P.G."/>
            <person name="Yang J."/>
            <person name="Wegrzyn J.L."/>
            <person name="Swenson N.G."/>
        </authorList>
    </citation>
    <scope>NUCLEOTIDE SEQUENCE</scope>
    <source>
        <strain evidence="1">NS2018</strain>
    </source>
</reference>